<dbReference type="InterPro" id="IPR051199">
    <property type="entry name" value="LPS_LOS_Heptosyltrfase"/>
</dbReference>
<evidence type="ECO:0000256" key="1">
    <source>
        <dbReference type="ARBA" id="ARBA00022676"/>
    </source>
</evidence>
<keyword evidence="1" id="KW-0328">Glycosyltransferase</keyword>
<dbReference type="PANTHER" id="PTHR30160:SF1">
    <property type="entry name" value="LIPOPOLYSACCHARIDE 1,2-N-ACETYLGLUCOSAMINETRANSFERASE-RELATED"/>
    <property type="match status" value="1"/>
</dbReference>
<dbReference type="InterPro" id="IPR002201">
    <property type="entry name" value="Glyco_trans_9"/>
</dbReference>
<dbReference type="CDD" id="cd03789">
    <property type="entry name" value="GT9_LPS_heptosyltransferase"/>
    <property type="match status" value="1"/>
</dbReference>
<organism evidence="3 4">
    <name type="scientific">Micromonospora rhizosphaerae</name>
    <dbReference type="NCBI Taxonomy" id="568872"/>
    <lineage>
        <taxon>Bacteria</taxon>
        <taxon>Bacillati</taxon>
        <taxon>Actinomycetota</taxon>
        <taxon>Actinomycetes</taxon>
        <taxon>Micromonosporales</taxon>
        <taxon>Micromonosporaceae</taxon>
        <taxon>Micromonospora</taxon>
    </lineage>
</organism>
<dbReference type="Pfam" id="PF01075">
    <property type="entry name" value="Glyco_transf_9"/>
    <property type="match status" value="1"/>
</dbReference>
<dbReference type="Gene3D" id="3.40.50.2000">
    <property type="entry name" value="Glycogen Phosphorylase B"/>
    <property type="match status" value="2"/>
</dbReference>
<accession>A0A1C6RK62</accession>
<dbReference type="EMBL" id="FMHV01000002">
    <property type="protein sequence ID" value="SCL17558.1"/>
    <property type="molecule type" value="Genomic_DNA"/>
</dbReference>
<dbReference type="GO" id="GO:0009244">
    <property type="term" value="P:lipopolysaccharide core region biosynthetic process"/>
    <property type="evidence" value="ECO:0007669"/>
    <property type="project" value="TreeGrafter"/>
</dbReference>
<dbReference type="RefSeq" id="WP_091337559.1">
    <property type="nucleotide sequence ID" value="NZ_FMHV01000002.1"/>
</dbReference>
<dbReference type="PANTHER" id="PTHR30160">
    <property type="entry name" value="TETRAACYLDISACCHARIDE 4'-KINASE-RELATED"/>
    <property type="match status" value="1"/>
</dbReference>
<evidence type="ECO:0000313" key="3">
    <source>
        <dbReference type="EMBL" id="SCL17558.1"/>
    </source>
</evidence>
<sequence length="368" mass="38944">MVTASPLGPVAEPVPDVERIAVLRANALGDFIFVLPALEALRAAYPLAEIVLLGAPWHAKLWRDRPGPVDRVLVVPPAPGIRGPDPGEPESSMDDFLAAARKERFDLALQVHGGGGNSNPVVSGLGARVTAGLRAEDAPPLDRWIRYVYYQHEVIRALEVAGLVGAPATTITPRLAVTDADRAEAREVLGEPDRPRVVLHPGATDTRRRWPPDRFGEVARALVGDGYEVLVTGMPAEREVVETVVATAGAGVRPVVGTLGLGGLAACLEGCELLVSNDSGPVHLAAAVGTPTVGIFWVGNLINAATPLRARHRPIASWTTHCPVCGVDCTPGIYPHRPGDGECPHRESFVTDVPLVEVLEAARELLQG</sequence>
<evidence type="ECO:0000256" key="2">
    <source>
        <dbReference type="ARBA" id="ARBA00022679"/>
    </source>
</evidence>
<keyword evidence="4" id="KW-1185">Reference proteome</keyword>
<keyword evidence="2 3" id="KW-0808">Transferase</keyword>
<protein>
    <submittedName>
        <fullName evidence="3">ADP-heptose:LPS heptosyltransferase</fullName>
    </submittedName>
</protein>
<dbReference type="Proteomes" id="UP000199413">
    <property type="component" value="Unassembled WGS sequence"/>
</dbReference>
<proteinExistence type="predicted"/>
<dbReference type="OrthoDB" id="9807356at2"/>
<evidence type="ECO:0000313" key="4">
    <source>
        <dbReference type="Proteomes" id="UP000199413"/>
    </source>
</evidence>
<dbReference type="GO" id="GO:0005829">
    <property type="term" value="C:cytosol"/>
    <property type="evidence" value="ECO:0007669"/>
    <property type="project" value="TreeGrafter"/>
</dbReference>
<dbReference type="GO" id="GO:0008713">
    <property type="term" value="F:ADP-heptose-lipopolysaccharide heptosyltransferase activity"/>
    <property type="evidence" value="ECO:0007669"/>
    <property type="project" value="TreeGrafter"/>
</dbReference>
<name>A0A1C6RK62_9ACTN</name>
<reference evidence="4" key="1">
    <citation type="submission" date="2016-06" db="EMBL/GenBank/DDBJ databases">
        <authorList>
            <person name="Varghese N."/>
            <person name="Submissions Spin"/>
        </authorList>
    </citation>
    <scope>NUCLEOTIDE SEQUENCE [LARGE SCALE GENOMIC DNA]</scope>
    <source>
        <strain evidence="4">DSM 45431</strain>
    </source>
</reference>
<dbReference type="STRING" id="568872.GA0070624_1323"/>
<dbReference type="SUPFAM" id="SSF53756">
    <property type="entry name" value="UDP-Glycosyltransferase/glycogen phosphorylase"/>
    <property type="match status" value="1"/>
</dbReference>
<dbReference type="AlphaFoldDB" id="A0A1C6RK62"/>
<gene>
    <name evidence="3" type="ORF">GA0070624_1323</name>
</gene>